<dbReference type="FunFam" id="3.30.420.230:FF:000001">
    <property type="entry name" value="Pre-mRNA-processing-splicing factor 8"/>
    <property type="match status" value="1"/>
</dbReference>
<evidence type="ECO:0000313" key="4">
    <source>
        <dbReference type="Proteomes" id="UP000719766"/>
    </source>
</evidence>
<dbReference type="GO" id="GO:0005682">
    <property type="term" value="C:U5 snRNP"/>
    <property type="evidence" value="ECO:0007669"/>
    <property type="project" value="TreeGrafter"/>
</dbReference>
<dbReference type="InterPro" id="IPR023214">
    <property type="entry name" value="HAD_sf"/>
</dbReference>
<evidence type="ECO:0000259" key="2">
    <source>
        <dbReference type="PROSITE" id="PS50969"/>
    </source>
</evidence>
<sequence length="1523" mass="173522">MTYYHEAVIHTNELLGSLVKAENKIQTRVKIGLNSKMPSCFPPVVFYTPKELGGLGMLSMGHVLIPQSDLRWSKQTDVGVTHFHAGMTHEEDQLIPNLYRYLQPWEAEFLDSARVWSEYSMKRKEANAQNRRLTLEDLEDSWDRGIPHINTLFQKDRHTLAYDRGTYFPTWEGLFWEKASGFKESMRYKKLTNAQRSGLNQIPNRRFTLWWSPTINRANVYVGFQVQLDLTGIFMHGKIPTLKISLIQIFRAHLWQKIHESVVMDLCQVFDQELEPLQIETVQKETIHPRKSYKMNSSCADILMFSAYKWNISRPSLVIDNKDVLDGTTSNKYWIDVQLRWGDFDTHDIERCTRAKFLDYVSDSMSIYPSPTGVMISIDLAYNLWSAYSNWFPGMKPLIQQAMAKIMKANPACHVLRERIRKGLQLYSSEPTEPYLNSQNYSELFSNQIIWFVDDTNVYRVTIHKTFEGNLTTKPINGAIFIFNPCSGQLFLKIIHTSVWAGQKRLGQLAKWKTAEEVAALVRSLPVEEQPKQVIVTHKGMLDPLEVHLLDFPNIVIKGSLHEDGEVRFLRATQPQMVLFSLYDDWLKSVSSYTAFSHLILLLCGLHVNNEKAKIILHPDKSTITEPHFVWPTLTDDEWIKVEVAMKDLILADFGKRNSVNIASLTASEIRDIILGQEIAAPSVQRQQMAELEKSNEAQDRHDNQLQVFSSKSDWRVRAISATHLPLHLQHIYVSNDDIKDDAASYTHVLLKNILQAFITAADLRTQVAAFLNNSIELPNQLPRDDFLLKDLGPPGWVKTQALELSHLSPTDVTIQAKLMSGSKMPYLFNTSLQAYCSYSFCLSFVEDLSFDDTLLIDTRTVIIMPSDTQSTAHKKAAASAPSKDSLSRTPHAIDCAAYTSSSSTASPALEKREESAGTSTLLSQSYSRCSSLRCRSQSKDHASFVESSEIKRVKKPKESFLATFFCKLFCCVRVDSRAHDIDVDGVASVGSGPTLLAHKTADNAVKQFSEKAPVASSGQPAVPLKDLLETAGATSRAVQLPGSSVPGQVLKTSASHPSEHGNESDDVSNGGAGIPMGSDGKPWPLLPPIAPKHVGKKCLVLDLDETLVHINIMPIPDPDFVVPVQIEHQWYNMYVQKRPGVDEFLRQMGELYEVVVYTASLGSYADPVMDHLDIYNAVSHRLSSWAARMWIILPTYIYCTRSLVRLSLYSPYYYGTNNLQSQVPGLNMTTYSSQQQILNHVVGIWPTQLPQYAEVMMLDDIPEDTSVGRKKTDVPRPLKYGNWEEFVHPLGGTYYYHKDKRTYTSVNLRWYQDPQKIDDFVDALRAVTQEDAWILVVHPTMFRGEEKFQYYYVVLDQRIIAWIEELNGHLLFRDCVQPSQWEHKSQYLIFEFFFETDCNHVGLELEAQYWKHFEFFPQQSSMDVSVVRSVRREVICYIGEAITLSQSTAGSIFWTLEQMKQIIEHLASIGSYLYLVLHSIFIMKKQKTLQTMGSYMKPVSCSVVEFYTSYVRCFLTNPIVIK</sequence>
<dbReference type="GO" id="GO:0030620">
    <property type="term" value="F:U2 snRNA binding"/>
    <property type="evidence" value="ECO:0007669"/>
    <property type="project" value="TreeGrafter"/>
</dbReference>
<comment type="caution">
    <text evidence="3">The sequence shown here is derived from an EMBL/GenBank/DDBJ whole genome shotgun (WGS) entry which is preliminary data.</text>
</comment>
<feature type="compositionally biased region" description="Polar residues" evidence="1">
    <location>
        <begin position="1039"/>
        <end position="1057"/>
    </location>
</feature>
<dbReference type="Gene3D" id="3.40.50.1000">
    <property type="entry name" value="HAD superfamily/HAD-like"/>
    <property type="match status" value="1"/>
</dbReference>
<dbReference type="SMART" id="SM00577">
    <property type="entry name" value="CPDc"/>
    <property type="match status" value="1"/>
</dbReference>
<dbReference type="EMBL" id="JABBWE010000083">
    <property type="protein sequence ID" value="KAG1787166.1"/>
    <property type="molecule type" value="Genomic_DNA"/>
</dbReference>
<dbReference type="RefSeq" id="XP_041154539.1">
    <property type="nucleotide sequence ID" value="XM_041309001.1"/>
</dbReference>
<dbReference type="Pfam" id="PF10596">
    <property type="entry name" value="U6-snRNA_bdg"/>
    <property type="match status" value="1"/>
</dbReference>
<dbReference type="Gene3D" id="3.90.1570.40">
    <property type="match status" value="1"/>
</dbReference>
<dbReference type="OrthoDB" id="1931567at2759"/>
<dbReference type="InterPro" id="IPR021983">
    <property type="entry name" value="PRP8_domainIV"/>
</dbReference>
<dbReference type="Pfam" id="PF12134">
    <property type="entry name" value="PRP8_domainIV"/>
    <property type="match status" value="1"/>
</dbReference>
<dbReference type="CDD" id="cd13838">
    <property type="entry name" value="RNase_H_like_Prp8_IV"/>
    <property type="match status" value="1"/>
</dbReference>
<reference evidence="3" key="1">
    <citation type="journal article" date="2020" name="New Phytol.">
        <title>Comparative genomics reveals dynamic genome evolution in host specialist ectomycorrhizal fungi.</title>
        <authorList>
            <person name="Lofgren L.A."/>
            <person name="Nguyen N.H."/>
            <person name="Vilgalys R."/>
            <person name="Ruytinx J."/>
            <person name="Liao H.L."/>
            <person name="Branco S."/>
            <person name="Kuo A."/>
            <person name="LaButti K."/>
            <person name="Lipzen A."/>
            <person name="Andreopoulos W."/>
            <person name="Pangilinan J."/>
            <person name="Riley R."/>
            <person name="Hundley H."/>
            <person name="Na H."/>
            <person name="Barry K."/>
            <person name="Grigoriev I.V."/>
            <person name="Stajich J.E."/>
            <person name="Kennedy P.G."/>
        </authorList>
    </citation>
    <scope>NUCLEOTIDE SEQUENCE</scope>
    <source>
        <strain evidence="3">S12</strain>
    </source>
</reference>
<dbReference type="InterPro" id="IPR036412">
    <property type="entry name" value="HAD-like_sf"/>
</dbReference>
<dbReference type="GO" id="GO:0071013">
    <property type="term" value="C:catalytic step 2 spliceosome"/>
    <property type="evidence" value="ECO:0007669"/>
    <property type="project" value="TreeGrafter"/>
</dbReference>
<proteinExistence type="predicted"/>
<feature type="region of interest" description="Disordered" evidence="1">
    <location>
        <begin position="1039"/>
        <end position="1081"/>
    </location>
</feature>
<dbReference type="CDD" id="cd07521">
    <property type="entry name" value="HAD_FCP1-like"/>
    <property type="match status" value="1"/>
</dbReference>
<dbReference type="InterPro" id="IPR043173">
    <property type="entry name" value="Prp8_domainIV_fingers"/>
</dbReference>
<gene>
    <name evidence="3" type="ORF">HD556DRAFT_1503916</name>
</gene>
<dbReference type="InterPro" id="IPR004274">
    <property type="entry name" value="FCP1_dom"/>
</dbReference>
<dbReference type="GO" id="GO:0097157">
    <property type="term" value="F:pre-mRNA intronic binding"/>
    <property type="evidence" value="ECO:0007669"/>
    <property type="project" value="TreeGrafter"/>
</dbReference>
<keyword evidence="4" id="KW-1185">Reference proteome</keyword>
<dbReference type="GO" id="GO:0030623">
    <property type="term" value="F:U5 snRNA binding"/>
    <property type="evidence" value="ECO:0007669"/>
    <property type="project" value="InterPro"/>
</dbReference>
<protein>
    <submittedName>
        <fullName evidence="3">PRP8 domain IV core-domain-containing protein</fullName>
    </submittedName>
</protein>
<name>A0A9P7ADM6_9AGAM</name>
<dbReference type="PANTHER" id="PTHR11140:SF0">
    <property type="entry name" value="PRE-MRNA-PROCESSING-SPLICING FACTOR 8"/>
    <property type="match status" value="1"/>
</dbReference>
<dbReference type="Gene3D" id="3.30.420.230">
    <property type="match status" value="1"/>
</dbReference>
<dbReference type="InterPro" id="IPR027652">
    <property type="entry name" value="PRP8"/>
</dbReference>
<dbReference type="PANTHER" id="PTHR11140">
    <property type="entry name" value="PRE-MRNA SPLICING FACTOR PRP8"/>
    <property type="match status" value="1"/>
</dbReference>
<organism evidence="3 4">
    <name type="scientific">Suillus plorans</name>
    <dbReference type="NCBI Taxonomy" id="116603"/>
    <lineage>
        <taxon>Eukaryota</taxon>
        <taxon>Fungi</taxon>
        <taxon>Dikarya</taxon>
        <taxon>Basidiomycota</taxon>
        <taxon>Agaricomycotina</taxon>
        <taxon>Agaricomycetes</taxon>
        <taxon>Agaricomycetidae</taxon>
        <taxon>Boletales</taxon>
        <taxon>Suillineae</taxon>
        <taxon>Suillaceae</taxon>
        <taxon>Suillus</taxon>
    </lineage>
</organism>
<dbReference type="InterPro" id="IPR043172">
    <property type="entry name" value="Prp8_domainIV_palm"/>
</dbReference>
<dbReference type="GO" id="GO:0017070">
    <property type="term" value="F:U6 snRNA binding"/>
    <property type="evidence" value="ECO:0007669"/>
    <property type="project" value="InterPro"/>
</dbReference>
<dbReference type="GO" id="GO:0030619">
    <property type="term" value="F:U1 snRNA binding"/>
    <property type="evidence" value="ECO:0007669"/>
    <property type="project" value="TreeGrafter"/>
</dbReference>
<dbReference type="FunFam" id="1.20.80.40:FF:000001">
    <property type="entry name" value="Pre-mRNA-processing-splicing factor 8"/>
    <property type="match status" value="1"/>
</dbReference>
<dbReference type="InterPro" id="IPR042516">
    <property type="entry name" value="Prp8_U5-snRNA-bd_sf"/>
</dbReference>
<evidence type="ECO:0000256" key="1">
    <source>
        <dbReference type="SAM" id="MobiDB-lite"/>
    </source>
</evidence>
<dbReference type="GO" id="GO:0000244">
    <property type="term" value="P:spliceosomal tri-snRNP complex assembly"/>
    <property type="evidence" value="ECO:0007669"/>
    <property type="project" value="TreeGrafter"/>
</dbReference>
<evidence type="ECO:0000313" key="3">
    <source>
        <dbReference type="EMBL" id="KAG1787166.1"/>
    </source>
</evidence>
<feature type="domain" description="FCP1 homology" evidence="2">
    <location>
        <begin position="1093"/>
        <end position="1300"/>
    </location>
</feature>
<dbReference type="Gene3D" id="3.30.43.40">
    <property type="entry name" value="Pre-mRNA-processing-splicing factor 8, U5-snRNA-binding domain"/>
    <property type="match status" value="1"/>
</dbReference>
<dbReference type="Gene3D" id="1.20.80.40">
    <property type="match status" value="1"/>
</dbReference>
<dbReference type="FunFam" id="3.90.1570.40:FF:000001">
    <property type="entry name" value="Pre-mRNA-processing-splicing factor 8"/>
    <property type="match status" value="1"/>
</dbReference>
<dbReference type="InterPro" id="IPR012337">
    <property type="entry name" value="RNaseH-like_sf"/>
</dbReference>
<dbReference type="Proteomes" id="UP000719766">
    <property type="component" value="Unassembled WGS sequence"/>
</dbReference>
<dbReference type="InterPro" id="IPR019581">
    <property type="entry name" value="Prp8_U5-snRNA-bd"/>
</dbReference>
<dbReference type="Pfam" id="PF03031">
    <property type="entry name" value="NIF"/>
    <property type="match status" value="1"/>
</dbReference>
<dbReference type="SUPFAM" id="SSF53098">
    <property type="entry name" value="Ribonuclease H-like"/>
    <property type="match status" value="1"/>
</dbReference>
<accession>A0A9P7ADM6</accession>
<dbReference type="Gene3D" id="3.40.140.10">
    <property type="entry name" value="Cytidine Deaminase, domain 2"/>
    <property type="match status" value="2"/>
</dbReference>
<dbReference type="GeneID" id="64602765"/>
<dbReference type="PROSITE" id="PS50969">
    <property type="entry name" value="FCP1"/>
    <property type="match status" value="1"/>
</dbReference>
<dbReference type="SUPFAM" id="SSF56784">
    <property type="entry name" value="HAD-like"/>
    <property type="match status" value="1"/>
</dbReference>
<dbReference type="Pfam" id="PF10597">
    <property type="entry name" value="U5_2-snRNA_bdg"/>
    <property type="match status" value="1"/>
</dbReference>
<dbReference type="InterPro" id="IPR019580">
    <property type="entry name" value="Prp8_U6-snRNA-bd"/>
</dbReference>